<reference evidence="2" key="1">
    <citation type="submission" date="2013-12" db="EMBL/GenBank/DDBJ databases">
        <title>A Varibaculum cambriense genome reconstructed from a premature infant gut community with otherwise low bacterial novelty that shifts toward anaerobic metabolism during the third week of life.</title>
        <authorList>
            <person name="Brown C.T."/>
            <person name="Sharon I."/>
            <person name="Thomas B.C."/>
            <person name="Castelle C.J."/>
            <person name="Morowitz M.J."/>
            <person name="Banfield J.F."/>
        </authorList>
    </citation>
    <scope>NUCLEOTIDE SEQUENCE</scope>
</reference>
<organism evidence="2">
    <name type="scientific">human gut metagenome</name>
    <dbReference type="NCBI Taxonomy" id="408170"/>
    <lineage>
        <taxon>unclassified sequences</taxon>
        <taxon>metagenomes</taxon>
        <taxon>organismal metagenomes</taxon>
    </lineage>
</organism>
<feature type="domain" description="Anticodon-binding" evidence="1">
    <location>
        <begin position="2"/>
        <end position="75"/>
    </location>
</feature>
<gene>
    <name evidence="2" type="ORF">Q604_UNBC00993G0001</name>
</gene>
<evidence type="ECO:0000313" key="2">
    <source>
        <dbReference type="EMBL" id="ETJ45003.1"/>
    </source>
</evidence>
<proteinExistence type="predicted"/>
<dbReference type="AlphaFoldDB" id="W1YR03"/>
<dbReference type="InterPro" id="IPR004154">
    <property type="entry name" value="Anticodon-bd"/>
</dbReference>
<feature type="non-terminal residue" evidence="2">
    <location>
        <position position="1"/>
    </location>
</feature>
<dbReference type="Pfam" id="PF03129">
    <property type="entry name" value="HGTP_anticodon"/>
    <property type="match status" value="1"/>
</dbReference>
<dbReference type="GO" id="GO:0016874">
    <property type="term" value="F:ligase activity"/>
    <property type="evidence" value="ECO:0007669"/>
    <property type="project" value="UniProtKB-KW"/>
</dbReference>
<accession>W1YR03</accession>
<evidence type="ECO:0000259" key="1">
    <source>
        <dbReference type="Pfam" id="PF03129"/>
    </source>
</evidence>
<comment type="caution">
    <text evidence="2">The sequence shown here is derived from an EMBL/GenBank/DDBJ whole genome shotgun (WGS) entry which is preliminary data.</text>
</comment>
<name>W1YR03_9ZZZZ</name>
<protein>
    <submittedName>
        <fullName evidence="2">Histidine-tRNA ligase</fullName>
    </submittedName>
</protein>
<dbReference type="InterPro" id="IPR036621">
    <property type="entry name" value="Anticodon-bd_dom_sf"/>
</dbReference>
<sequence>FKICQALHDEYITVEMDGQGKRMKAQLKYANKINAKYVIILGDDELARKEAIIRFMDTSEQETVSLDTVAERITSLVKG</sequence>
<dbReference type="SUPFAM" id="SSF52954">
    <property type="entry name" value="Class II aaRS ABD-related"/>
    <property type="match status" value="1"/>
</dbReference>
<keyword evidence="2" id="KW-0436">Ligase</keyword>
<dbReference type="EMBL" id="AZMM01000993">
    <property type="protein sequence ID" value="ETJ45003.1"/>
    <property type="molecule type" value="Genomic_DNA"/>
</dbReference>
<dbReference type="Gene3D" id="3.40.50.800">
    <property type="entry name" value="Anticodon-binding domain"/>
    <property type="match status" value="1"/>
</dbReference>